<proteinExistence type="predicted"/>
<sequence>MVTTSEIKPTLQSMADGLMKRCAKAAQRSDLAEDWSENAIASGRQQSHHQSRDGLELSSQNQRHLCHDFKGGSFGRSFSSAMDVFEILIQEEEIFEILQKQKGQIL</sequence>
<evidence type="ECO:0000256" key="1">
    <source>
        <dbReference type="SAM" id="MobiDB-lite"/>
    </source>
</evidence>
<accession>A0ABP0G5Z1</accession>
<dbReference type="EMBL" id="CAWYQH010000104">
    <property type="protein sequence ID" value="CAK8687246.1"/>
    <property type="molecule type" value="Genomic_DNA"/>
</dbReference>
<feature type="region of interest" description="Disordered" evidence="1">
    <location>
        <begin position="35"/>
        <end position="59"/>
    </location>
</feature>
<protein>
    <submittedName>
        <fullName evidence="2">Uncharacterized protein</fullName>
    </submittedName>
</protein>
<name>A0ABP0G5Z1_CLALP</name>
<organism evidence="2 3">
    <name type="scientific">Clavelina lepadiformis</name>
    <name type="common">Light-bulb sea squirt</name>
    <name type="synonym">Ascidia lepadiformis</name>
    <dbReference type="NCBI Taxonomy" id="159417"/>
    <lineage>
        <taxon>Eukaryota</taxon>
        <taxon>Metazoa</taxon>
        <taxon>Chordata</taxon>
        <taxon>Tunicata</taxon>
        <taxon>Ascidiacea</taxon>
        <taxon>Aplousobranchia</taxon>
        <taxon>Clavelinidae</taxon>
        <taxon>Clavelina</taxon>
    </lineage>
</organism>
<keyword evidence="3" id="KW-1185">Reference proteome</keyword>
<reference evidence="2 3" key="1">
    <citation type="submission" date="2024-02" db="EMBL/GenBank/DDBJ databases">
        <authorList>
            <person name="Daric V."/>
            <person name="Darras S."/>
        </authorList>
    </citation>
    <scope>NUCLEOTIDE SEQUENCE [LARGE SCALE GENOMIC DNA]</scope>
</reference>
<evidence type="ECO:0000313" key="2">
    <source>
        <dbReference type="EMBL" id="CAK8687246.1"/>
    </source>
</evidence>
<evidence type="ECO:0000313" key="3">
    <source>
        <dbReference type="Proteomes" id="UP001642483"/>
    </source>
</evidence>
<gene>
    <name evidence="2" type="ORF">CVLEPA_LOCUS19323</name>
</gene>
<dbReference type="Proteomes" id="UP001642483">
    <property type="component" value="Unassembled WGS sequence"/>
</dbReference>
<comment type="caution">
    <text evidence="2">The sequence shown here is derived from an EMBL/GenBank/DDBJ whole genome shotgun (WGS) entry which is preliminary data.</text>
</comment>